<dbReference type="Proteomes" id="UP000555836">
    <property type="component" value="Unassembled WGS sequence"/>
</dbReference>
<name>A0A7Y0X8K8_VIBPH</name>
<reference evidence="2" key="2">
    <citation type="submission" date="2019-12" db="EMBL/GenBank/DDBJ databases">
        <authorList>
            <consortium name="NCBI Pathogen Detection Project"/>
        </authorList>
    </citation>
    <scope>NUCLEOTIDE SEQUENCE</scope>
    <source>
        <strain evidence="2">1930</strain>
    </source>
</reference>
<gene>
    <name evidence="3" type="ORF">HKB21_24340</name>
    <name evidence="2" type="ORF">I7278_13070</name>
</gene>
<reference evidence="3 4" key="3">
    <citation type="submission" date="2020-04" db="EMBL/GenBank/DDBJ databases">
        <title>Whole-genome sequencing of Vibrio spp. from China reveals different genetic environments of blaCTX-M-14 among diverse lineages.</title>
        <authorList>
            <person name="Zheng Z."/>
            <person name="Ye L."/>
            <person name="Chen S."/>
        </authorList>
    </citation>
    <scope>NUCLEOTIDE SEQUENCE [LARGE SCALE GENOMIC DNA]</scope>
    <source>
        <strain evidence="3 4">Vb0574</strain>
    </source>
</reference>
<reference evidence="2" key="1">
    <citation type="journal article" date="2018" name="Genome Biol.">
        <title>SKESA: strategic k-mer extension for scrupulous assemblies.</title>
        <authorList>
            <person name="Souvorov A."/>
            <person name="Agarwala R."/>
            <person name="Lipman D.J."/>
        </authorList>
    </citation>
    <scope>NUCLEOTIDE SEQUENCE</scope>
    <source>
        <strain evidence="2">1930</strain>
    </source>
</reference>
<evidence type="ECO:0000313" key="4">
    <source>
        <dbReference type="Proteomes" id="UP000555836"/>
    </source>
</evidence>
<dbReference type="EMBL" id="DACQKT010000005">
    <property type="protein sequence ID" value="HAS6677743.1"/>
    <property type="molecule type" value="Genomic_DNA"/>
</dbReference>
<dbReference type="SUPFAM" id="SSF53448">
    <property type="entry name" value="Nucleotide-diphospho-sugar transferases"/>
    <property type="match status" value="1"/>
</dbReference>
<organism evidence="3 4">
    <name type="scientific">Vibrio parahaemolyticus</name>
    <dbReference type="NCBI Taxonomy" id="670"/>
    <lineage>
        <taxon>Bacteria</taxon>
        <taxon>Pseudomonadati</taxon>
        <taxon>Pseudomonadota</taxon>
        <taxon>Gammaproteobacteria</taxon>
        <taxon>Vibrionales</taxon>
        <taxon>Vibrionaceae</taxon>
        <taxon>Vibrio</taxon>
    </lineage>
</organism>
<dbReference type="InterPro" id="IPR029044">
    <property type="entry name" value="Nucleotide-diphossugar_trans"/>
</dbReference>
<dbReference type="EMBL" id="JABCLD010002028">
    <property type="protein sequence ID" value="NMU28744.1"/>
    <property type="molecule type" value="Genomic_DNA"/>
</dbReference>
<sequence>MNKNKVTVVIPVYNRSHIVGRTLNSVAAQTYKNIEIIVVDDCSSDSVELQAILGGYDLDIKYIRHESNQHGGASRNTGIDASTGEYIAFLDSDDLWSEDKIEQCIRRGVSDKEILYSKIEDRGSVKPNFAFDNSQKVDEYLIVDRQAMQTSSLFMRSSFAKVVRFDPSLKRFQDTDFIIRAQKQFGAKFSLVDSVLVYMSDDDRGSRISSSVDPEPAQVWLRKIRSLMTDKSIAVFTFNRLINYSSNSVPRTSLLRLFIKGRCYKYPSNLDYKVFVKCILGPYQSKFRK</sequence>
<dbReference type="PANTHER" id="PTHR22916">
    <property type="entry name" value="GLYCOSYLTRANSFERASE"/>
    <property type="match status" value="1"/>
</dbReference>
<dbReference type="GO" id="GO:0016758">
    <property type="term" value="F:hexosyltransferase activity"/>
    <property type="evidence" value="ECO:0007669"/>
    <property type="project" value="UniProtKB-ARBA"/>
</dbReference>
<evidence type="ECO:0000313" key="3">
    <source>
        <dbReference type="EMBL" id="NMU28744.1"/>
    </source>
</evidence>
<dbReference type="AlphaFoldDB" id="A0A7Y0X8K8"/>
<dbReference type="Proteomes" id="UP000856022">
    <property type="component" value="Unassembled WGS sequence"/>
</dbReference>
<dbReference type="InterPro" id="IPR001173">
    <property type="entry name" value="Glyco_trans_2-like"/>
</dbReference>
<comment type="caution">
    <text evidence="3">The sequence shown here is derived from an EMBL/GenBank/DDBJ whole genome shotgun (WGS) entry which is preliminary data.</text>
</comment>
<dbReference type="CDD" id="cd00761">
    <property type="entry name" value="Glyco_tranf_GTA_type"/>
    <property type="match status" value="1"/>
</dbReference>
<accession>A0A7Y0X8K8</accession>
<protein>
    <submittedName>
        <fullName evidence="2 3">Glycosyltransferase</fullName>
    </submittedName>
</protein>
<keyword evidence="3" id="KW-0808">Transferase</keyword>
<feature type="domain" description="Glycosyltransferase 2-like" evidence="1">
    <location>
        <begin position="7"/>
        <end position="163"/>
    </location>
</feature>
<evidence type="ECO:0000313" key="2">
    <source>
        <dbReference type="EMBL" id="HAS6677743.1"/>
    </source>
</evidence>
<dbReference type="RefSeq" id="WP_042771733.1">
    <property type="nucleotide sequence ID" value="NZ_CP020034.1"/>
</dbReference>
<proteinExistence type="predicted"/>
<evidence type="ECO:0000259" key="1">
    <source>
        <dbReference type="Pfam" id="PF00535"/>
    </source>
</evidence>
<dbReference type="Gene3D" id="3.90.550.10">
    <property type="entry name" value="Spore Coat Polysaccharide Biosynthesis Protein SpsA, Chain A"/>
    <property type="match status" value="1"/>
</dbReference>
<dbReference type="Pfam" id="PF00535">
    <property type="entry name" value="Glycos_transf_2"/>
    <property type="match status" value="1"/>
</dbReference>